<feature type="domain" description="PDZ" evidence="12">
    <location>
        <begin position="480"/>
        <end position="564"/>
    </location>
</feature>
<keyword evidence="6" id="KW-0645">Protease</keyword>
<dbReference type="InterPro" id="IPR001940">
    <property type="entry name" value="Peptidase_S1C"/>
</dbReference>
<dbReference type="PRINTS" id="PR00834">
    <property type="entry name" value="PROTEASES2C"/>
</dbReference>
<name>A0AAC9K670_9PROT</name>
<comment type="catalytic activity">
    <reaction evidence="1">
        <text>Acts on substrates that are at least partially unfolded. The cleavage site P1 residue is normally between a pair of hydrophobic residues, such as Val-|-Val.</text>
        <dbReference type="EC" id="3.4.21.107"/>
    </reaction>
</comment>
<keyword evidence="7" id="KW-0574">Periplasm</keyword>
<evidence type="ECO:0000256" key="3">
    <source>
        <dbReference type="ARBA" id="ARBA00010541"/>
    </source>
</evidence>
<evidence type="ECO:0000256" key="5">
    <source>
        <dbReference type="ARBA" id="ARBA00013958"/>
    </source>
</evidence>
<evidence type="ECO:0000256" key="6">
    <source>
        <dbReference type="ARBA" id="ARBA00022670"/>
    </source>
</evidence>
<accession>A0AAC9K670</accession>
<dbReference type="Pfam" id="PF13180">
    <property type="entry name" value="PDZ_2"/>
    <property type="match status" value="2"/>
</dbReference>
<dbReference type="GO" id="GO:0006508">
    <property type="term" value="P:proteolysis"/>
    <property type="evidence" value="ECO:0007669"/>
    <property type="project" value="UniProtKB-KW"/>
</dbReference>
<dbReference type="Gene3D" id="2.40.10.120">
    <property type="match status" value="1"/>
</dbReference>
<organism evidence="13 14">
    <name type="scientific">Granulibacter bethesdensis</name>
    <dbReference type="NCBI Taxonomy" id="364410"/>
    <lineage>
        <taxon>Bacteria</taxon>
        <taxon>Pseudomonadati</taxon>
        <taxon>Pseudomonadota</taxon>
        <taxon>Alphaproteobacteria</taxon>
        <taxon>Acetobacterales</taxon>
        <taxon>Acetobacteraceae</taxon>
        <taxon>Granulibacter</taxon>
    </lineage>
</organism>
<dbReference type="PANTHER" id="PTHR22939:SF130">
    <property type="entry name" value="PERIPLASMIC SERINE ENDOPROTEASE DEGP-LIKE-RELATED"/>
    <property type="match status" value="1"/>
</dbReference>
<sequence length="580" mass="59695">MVTLSIRMNRVSPRCFVPVTCCGAYKRHTRFFGAVLAGKRHCQTDLCSLSSFGHTKRIRCMSLRQDQPEIHVAPDYSASATILHHAPRRARMFLAAALLAATALAGYGVEHVTQAEELTKSVPAAAPIGDFSALVQHVRPAVVSITVKMVPRQVAQEVPGGIPLPFGMPGAGPGVEDGGRPAPRMAEARGSGFIIDANGTIVTNNHVVKDAKTVSVTLDDGTELPATIVGRDPRTDLAVLKVSAGHPLPYIELGDSDHVLPGQWVVAVGNPFGLGGTVTAGIVSARGRDIGSGPYDDYIQVDAPINQGNSGGPLFSQDGKVIGVNTAIFSPTGGSVGIGFAIPSSIVRNVVSQLENGGKVTRGFIGVTAQQVDKDMAAALNLPLAKEGSPKGALISSIEEDSPAAKASLHPGDVVQTVNGQVVGSPRDLALKVSSLKPGSHATLSVVHDGTARDVTVTIGAMPSTETASLQSGTGVESGQGRIGVALQPLTPELRNELEIPAEVKGAVIANVQPGSAAEQAGIKAGDVLVGVNTTSVTSPSQAASAIHAASKRNTVALRIMRNGQIGFVGVNLKGDTNDG</sequence>
<reference evidence="14" key="1">
    <citation type="submission" date="2016-11" db="EMBL/GenBank/DDBJ databases">
        <title>Comparative genomic and phenotypic analysis of Granulibacter bethesdensis clinical isolates from patients with chronic granulomatous disease.</title>
        <authorList>
            <person name="Zarember K.A."/>
            <person name="Porcella S.F."/>
            <person name="Chu J."/>
            <person name="Ding L."/>
            <person name="Dahlstrom E."/>
            <person name="Barbian K."/>
            <person name="Martens C."/>
            <person name="Sykora L."/>
            <person name="Kramer S."/>
            <person name="Pettinato A.M."/>
            <person name="Hong H."/>
            <person name="Wald G."/>
            <person name="Berg L.J."/>
            <person name="Rogge L.S."/>
            <person name="Greenberg D.E."/>
            <person name="Falcone E.L."/>
            <person name="Neves J.F."/>
            <person name="Simoes M.J."/>
            <person name="Casal M."/>
            <person name="Rodriguez-Lopez F.C."/>
            <person name="Zelazny A."/>
            <person name="Gallin J.I."/>
            <person name="Holland S.M."/>
        </authorList>
    </citation>
    <scope>NUCLEOTIDE SEQUENCE [LARGE SCALE GENOMIC DNA]</scope>
    <source>
        <strain evidence="14">NIH9.1</strain>
    </source>
</reference>
<proteinExistence type="inferred from homology"/>
<evidence type="ECO:0000256" key="8">
    <source>
        <dbReference type="ARBA" id="ARBA00022801"/>
    </source>
</evidence>
<comment type="subcellular location">
    <subcellularLocation>
        <location evidence="2">Periplasm</location>
    </subcellularLocation>
</comment>
<dbReference type="SUPFAM" id="SSF50494">
    <property type="entry name" value="Trypsin-like serine proteases"/>
    <property type="match status" value="1"/>
</dbReference>
<dbReference type="EMBL" id="CP018191">
    <property type="protein sequence ID" value="APH53611.1"/>
    <property type="molecule type" value="Genomic_DNA"/>
</dbReference>
<dbReference type="PANTHER" id="PTHR22939">
    <property type="entry name" value="SERINE PROTEASE FAMILY S1C HTRA-RELATED"/>
    <property type="match status" value="1"/>
</dbReference>
<dbReference type="Pfam" id="PF13365">
    <property type="entry name" value="Trypsin_2"/>
    <property type="match status" value="1"/>
</dbReference>
<dbReference type="SMART" id="SM00228">
    <property type="entry name" value="PDZ"/>
    <property type="match status" value="2"/>
</dbReference>
<dbReference type="PROSITE" id="PS50106">
    <property type="entry name" value="PDZ"/>
    <property type="match status" value="2"/>
</dbReference>
<keyword evidence="9" id="KW-0720">Serine protease</keyword>
<dbReference type="InterPro" id="IPR001478">
    <property type="entry name" value="PDZ"/>
</dbReference>
<dbReference type="InterPro" id="IPR009003">
    <property type="entry name" value="Peptidase_S1_PA"/>
</dbReference>
<dbReference type="Gene3D" id="2.30.42.10">
    <property type="match status" value="2"/>
</dbReference>
<evidence type="ECO:0000256" key="11">
    <source>
        <dbReference type="ARBA" id="ARBA00032850"/>
    </source>
</evidence>
<dbReference type="GO" id="GO:0004252">
    <property type="term" value="F:serine-type endopeptidase activity"/>
    <property type="evidence" value="ECO:0007669"/>
    <property type="project" value="InterPro"/>
</dbReference>
<evidence type="ECO:0000259" key="12">
    <source>
        <dbReference type="PROSITE" id="PS50106"/>
    </source>
</evidence>
<evidence type="ECO:0000313" key="13">
    <source>
        <dbReference type="EMBL" id="APH53611.1"/>
    </source>
</evidence>
<dbReference type="Proteomes" id="UP000182373">
    <property type="component" value="Chromosome"/>
</dbReference>
<keyword evidence="8 13" id="KW-0378">Hydrolase</keyword>
<protein>
    <recommendedName>
        <fullName evidence="5">Probable periplasmic serine endoprotease DegP-like</fullName>
        <ecNumber evidence="4">3.4.21.107</ecNumber>
    </recommendedName>
    <alternativeName>
        <fullName evidence="11">Protease Do</fullName>
    </alternativeName>
</protein>
<evidence type="ECO:0000313" key="14">
    <source>
        <dbReference type="Proteomes" id="UP000182373"/>
    </source>
</evidence>
<gene>
    <name evidence="13" type="ORF">GbCGDNIH9_0382</name>
</gene>
<evidence type="ECO:0000256" key="7">
    <source>
        <dbReference type="ARBA" id="ARBA00022764"/>
    </source>
</evidence>
<dbReference type="SUPFAM" id="SSF50156">
    <property type="entry name" value="PDZ domain-like"/>
    <property type="match status" value="2"/>
</dbReference>
<evidence type="ECO:0000256" key="2">
    <source>
        <dbReference type="ARBA" id="ARBA00004418"/>
    </source>
</evidence>
<evidence type="ECO:0000256" key="4">
    <source>
        <dbReference type="ARBA" id="ARBA00013035"/>
    </source>
</evidence>
<dbReference type="EC" id="3.4.21.107" evidence="4"/>
<evidence type="ECO:0000256" key="10">
    <source>
        <dbReference type="ARBA" id="ARBA00023016"/>
    </source>
</evidence>
<dbReference type="InterPro" id="IPR036034">
    <property type="entry name" value="PDZ_sf"/>
</dbReference>
<dbReference type="AlphaFoldDB" id="A0AAC9K670"/>
<keyword evidence="10" id="KW-0346">Stress response</keyword>
<evidence type="ECO:0000256" key="9">
    <source>
        <dbReference type="ARBA" id="ARBA00022825"/>
    </source>
</evidence>
<evidence type="ECO:0000256" key="1">
    <source>
        <dbReference type="ARBA" id="ARBA00001772"/>
    </source>
</evidence>
<feature type="domain" description="PDZ" evidence="12">
    <location>
        <begin position="366"/>
        <end position="423"/>
    </location>
</feature>
<comment type="similarity">
    <text evidence="3">Belongs to the peptidase S1C family.</text>
</comment>